<dbReference type="PANTHER" id="PTHR33121">
    <property type="entry name" value="CYCLIC DI-GMP PHOSPHODIESTERASE PDEF"/>
    <property type="match status" value="1"/>
</dbReference>
<gene>
    <name evidence="4" type="ORF">SSPSH_002178</name>
</gene>
<dbReference type="Gene3D" id="3.30.70.270">
    <property type="match status" value="1"/>
</dbReference>
<dbReference type="PANTHER" id="PTHR33121:SF23">
    <property type="entry name" value="CYCLIC DI-GMP PHOSPHODIESTERASE PDEB"/>
    <property type="match status" value="1"/>
</dbReference>
<dbReference type="InterPro" id="IPR001633">
    <property type="entry name" value="EAL_dom"/>
</dbReference>
<evidence type="ECO:0000259" key="2">
    <source>
        <dbReference type="PROSITE" id="PS50883"/>
    </source>
</evidence>
<dbReference type="InterPro" id="IPR050706">
    <property type="entry name" value="Cyclic-di-GMP_PDE-like"/>
</dbReference>
<dbReference type="SUPFAM" id="SSF141868">
    <property type="entry name" value="EAL domain-like"/>
    <property type="match status" value="1"/>
</dbReference>
<dbReference type="NCBIfam" id="TIGR00254">
    <property type="entry name" value="GGDEF"/>
    <property type="match status" value="1"/>
</dbReference>
<feature type="domain" description="EAL" evidence="2">
    <location>
        <begin position="425"/>
        <end position="678"/>
    </location>
</feature>
<name>U2ELU6_9GAMM</name>
<dbReference type="Pfam" id="PF00990">
    <property type="entry name" value="GGDEF"/>
    <property type="match status" value="1"/>
</dbReference>
<dbReference type="InterPro" id="IPR043128">
    <property type="entry name" value="Rev_trsase/Diguanyl_cyclase"/>
</dbReference>
<dbReference type="InterPro" id="IPR035919">
    <property type="entry name" value="EAL_sf"/>
</dbReference>
<dbReference type="SMART" id="SM00052">
    <property type="entry name" value="EAL"/>
    <property type="match status" value="1"/>
</dbReference>
<dbReference type="eggNOG" id="COG5001">
    <property type="taxonomic scope" value="Bacteria"/>
</dbReference>
<dbReference type="GO" id="GO:0071111">
    <property type="term" value="F:cyclic-guanylate-specific phosphodiesterase activity"/>
    <property type="evidence" value="ECO:0007669"/>
    <property type="project" value="InterPro"/>
</dbReference>
<protein>
    <submittedName>
        <fullName evidence="4">EAL domain protein</fullName>
    </submittedName>
</protein>
<evidence type="ECO:0000256" key="1">
    <source>
        <dbReference type="SAM" id="Coils"/>
    </source>
</evidence>
<dbReference type="InterPro" id="IPR000160">
    <property type="entry name" value="GGDEF_dom"/>
</dbReference>
<evidence type="ECO:0000259" key="3">
    <source>
        <dbReference type="PROSITE" id="PS50887"/>
    </source>
</evidence>
<dbReference type="AlphaFoldDB" id="U2ELU6"/>
<reference evidence="4 5" key="2">
    <citation type="journal article" date="2013" name="PLoS ONE">
        <title>INDIGO - INtegrated Data Warehouse of MIcrobial GenOmes with Examples from the Red Sea Extremophiles.</title>
        <authorList>
            <person name="Alam I."/>
            <person name="Antunes A."/>
            <person name="Kamau A.A."/>
            <person name="Ba Alawi W."/>
            <person name="Kalkatawi M."/>
            <person name="Stingl U."/>
            <person name="Bajic V.B."/>
        </authorList>
    </citation>
    <scope>NUCLEOTIDE SEQUENCE [LARGE SCALE GENOMIC DNA]</scope>
    <source>
        <strain evidence="4 5">E1L3A</strain>
    </source>
</reference>
<dbReference type="SUPFAM" id="SSF55785">
    <property type="entry name" value="PYP-like sensor domain (PAS domain)"/>
    <property type="match status" value="1"/>
</dbReference>
<keyword evidence="5" id="KW-1185">Reference proteome</keyword>
<evidence type="ECO:0000313" key="4">
    <source>
        <dbReference type="EMBL" id="ERJ18885.1"/>
    </source>
</evidence>
<proteinExistence type="predicted"/>
<accession>U2ELU6</accession>
<dbReference type="PROSITE" id="PS50887">
    <property type="entry name" value="GGDEF"/>
    <property type="match status" value="1"/>
</dbReference>
<comment type="caution">
    <text evidence="4">The sequence shown here is derived from an EMBL/GenBank/DDBJ whole genome shotgun (WGS) entry which is preliminary data.</text>
</comment>
<sequence length="678" mass="74812">MAITADEAVFERIRQVLDDSDDPVDLIRSEDPSQLGEEDAISGVAVIGLHCHTDNARARRELGLVHGLAGLAPVVVLDNGDAGLEREDAFAAGAWDMVALAETDLLELRLRQALDIGRVRVELQDAAQRLNQTQRRLDVLLSHGQDARATLVGQRVADPSPAFARMIGVNDIESARGIDLLERVAPHDRDRFSSALDQVTTEQSDASLVFDLTTHLNHRQSVRALLTPGVAEKSDERRTNVVLQSVDSEHRAGDASRGPALDGRMALHSVLSQTVSRAKEYVLGMVFIAIDEISGLQDQFGLAESDLLLQEVGLYLLQAIRGEDRVFRFGAGEYVMIIERHSANEIEDFAQSLHTALSDEVFGDDRQSTTMSSSLSYCVLSGGSSQNDARLQRLMDTVYELRDEGGDACQKCVVDSPNDTSTGAHEAWAQRLREALDQDRFSLAYQGVTSLAGDSQPYFDVLLRYVDDRSALVRPGEFLPAAEQANMMPDIDRWVVQRAIDVIWQQKAKNTEIILFVKLSPATIEAGEAFTSWLATAIEQRPVEPSALIFSFREDDVRSNARPATHLAQSLADAGFRVALTHYGSTPKAVQVLDRMPAHFIKLAPDFARQMLGREEDERLAHIIASAREREIPLIAEQIEDANSMARLWQAGINYVQGHFIQEPDTEALTDDTAAEPY</sequence>
<dbReference type="InterPro" id="IPR029787">
    <property type="entry name" value="Nucleotide_cyclase"/>
</dbReference>
<dbReference type="STRING" id="1033802.SSPSH_002178"/>
<feature type="coiled-coil region" evidence="1">
    <location>
        <begin position="116"/>
        <end position="143"/>
    </location>
</feature>
<dbReference type="EMBL" id="AFNV02000014">
    <property type="protein sequence ID" value="ERJ18885.1"/>
    <property type="molecule type" value="Genomic_DNA"/>
</dbReference>
<dbReference type="CDD" id="cd01948">
    <property type="entry name" value="EAL"/>
    <property type="match status" value="1"/>
</dbReference>
<dbReference type="PROSITE" id="PS50883">
    <property type="entry name" value="EAL"/>
    <property type="match status" value="1"/>
</dbReference>
<dbReference type="Gene3D" id="3.20.20.450">
    <property type="entry name" value="EAL domain"/>
    <property type="match status" value="1"/>
</dbReference>
<dbReference type="SMART" id="SM00267">
    <property type="entry name" value="GGDEF"/>
    <property type="match status" value="1"/>
</dbReference>
<reference evidence="4 5" key="1">
    <citation type="journal article" date="2011" name="J. Bacteriol.">
        <title>Genome sequence of Salinisphaera shabanensis, a gammaproteobacterium from the harsh, variable environment of the brine-seawater interface of the Shaban Deep in the Red Sea.</title>
        <authorList>
            <person name="Antunes A."/>
            <person name="Alam I."/>
            <person name="Bajic V.B."/>
            <person name="Stingl U."/>
        </authorList>
    </citation>
    <scope>NUCLEOTIDE SEQUENCE [LARGE SCALE GENOMIC DNA]</scope>
    <source>
        <strain evidence="4 5">E1L3A</strain>
    </source>
</reference>
<evidence type="ECO:0000313" key="5">
    <source>
        <dbReference type="Proteomes" id="UP000006242"/>
    </source>
</evidence>
<dbReference type="Proteomes" id="UP000006242">
    <property type="component" value="Unassembled WGS sequence"/>
</dbReference>
<keyword evidence="1" id="KW-0175">Coiled coil</keyword>
<feature type="domain" description="GGDEF" evidence="3">
    <location>
        <begin position="281"/>
        <end position="414"/>
    </location>
</feature>
<dbReference type="InterPro" id="IPR035965">
    <property type="entry name" value="PAS-like_dom_sf"/>
</dbReference>
<organism evidence="4 5">
    <name type="scientific">Salinisphaera shabanensis E1L3A</name>
    <dbReference type="NCBI Taxonomy" id="1033802"/>
    <lineage>
        <taxon>Bacteria</taxon>
        <taxon>Pseudomonadati</taxon>
        <taxon>Pseudomonadota</taxon>
        <taxon>Gammaproteobacteria</taxon>
        <taxon>Salinisphaerales</taxon>
        <taxon>Salinisphaeraceae</taxon>
        <taxon>Salinisphaera</taxon>
    </lineage>
</organism>
<dbReference type="SUPFAM" id="SSF55073">
    <property type="entry name" value="Nucleotide cyclase"/>
    <property type="match status" value="1"/>
</dbReference>
<dbReference type="Pfam" id="PF00563">
    <property type="entry name" value="EAL"/>
    <property type="match status" value="1"/>
</dbReference>